<dbReference type="AlphaFoldDB" id="A0A066ZRG7"/>
<proteinExistence type="predicted"/>
<feature type="transmembrane region" description="Helical" evidence="1">
    <location>
        <begin position="12"/>
        <end position="42"/>
    </location>
</feature>
<accession>A0A066ZRG7</accession>
<reference evidence="2 3" key="1">
    <citation type="submission" date="2014-04" db="EMBL/GenBank/DDBJ databases">
        <title>Draft genome sequence of Hydrogenovibrio marinus MH-110, a model organism for aerobic H2 metabolism.</title>
        <authorList>
            <person name="Cha H.J."/>
            <person name="Jo B.H."/>
            <person name="Hwang B.H."/>
        </authorList>
    </citation>
    <scope>NUCLEOTIDE SEQUENCE [LARGE SCALE GENOMIC DNA]</scope>
    <source>
        <strain evidence="2 3">MH-110</strain>
    </source>
</reference>
<name>A0A066ZRG7_HYDMR</name>
<keyword evidence="1" id="KW-0472">Membrane</keyword>
<comment type="caution">
    <text evidence="2">The sequence shown here is derived from an EMBL/GenBank/DDBJ whole genome shotgun (WGS) entry which is preliminary data.</text>
</comment>
<organism evidence="2 3">
    <name type="scientific">Hydrogenovibrio marinus</name>
    <dbReference type="NCBI Taxonomy" id="28885"/>
    <lineage>
        <taxon>Bacteria</taxon>
        <taxon>Pseudomonadati</taxon>
        <taxon>Pseudomonadota</taxon>
        <taxon>Gammaproteobacteria</taxon>
        <taxon>Thiotrichales</taxon>
        <taxon>Piscirickettsiaceae</taxon>
        <taxon>Hydrogenovibrio</taxon>
    </lineage>
</organism>
<protein>
    <submittedName>
        <fullName evidence="2">Uncharacterized protein</fullName>
    </submittedName>
</protein>
<evidence type="ECO:0000313" key="2">
    <source>
        <dbReference type="EMBL" id="KDN94864.1"/>
    </source>
</evidence>
<evidence type="ECO:0000256" key="1">
    <source>
        <dbReference type="SAM" id="Phobius"/>
    </source>
</evidence>
<evidence type="ECO:0000313" key="3">
    <source>
        <dbReference type="Proteomes" id="UP000027341"/>
    </source>
</evidence>
<sequence length="60" mass="6774">MAYSLFRSLKSLILGVIIFVAMIFFAVFPKLLVIPGVILFFWGTKKIADYFNGVNTKKAD</sequence>
<dbReference type="Proteomes" id="UP000027341">
    <property type="component" value="Unassembled WGS sequence"/>
</dbReference>
<keyword evidence="3" id="KW-1185">Reference proteome</keyword>
<gene>
    <name evidence="2" type="ORF">EI16_00680</name>
</gene>
<keyword evidence="1" id="KW-0812">Transmembrane</keyword>
<keyword evidence="1" id="KW-1133">Transmembrane helix</keyword>
<dbReference type="EMBL" id="JMIU01000001">
    <property type="protein sequence ID" value="KDN94864.1"/>
    <property type="molecule type" value="Genomic_DNA"/>
</dbReference>